<name>G7VEC3_9CREN</name>
<proteinExistence type="predicted"/>
<dbReference type="STRING" id="1104324.P186_2709"/>
<dbReference type="eggNOG" id="arCOG09787">
    <property type="taxonomic scope" value="Archaea"/>
</dbReference>
<dbReference type="EMBL" id="CP003098">
    <property type="protein sequence ID" value="AET34093.1"/>
    <property type="molecule type" value="Genomic_DNA"/>
</dbReference>
<dbReference type="BioCyc" id="PSP1104324:GJSN-2654-MONOMER"/>
<keyword evidence="2" id="KW-1185">Reference proteome</keyword>
<dbReference type="OrthoDB" id="378059at2157"/>
<dbReference type="KEGG" id="pyr:P186_2709"/>
<dbReference type="eggNOG" id="arCOG09800">
    <property type="taxonomic scope" value="Archaea"/>
</dbReference>
<protein>
    <submittedName>
        <fullName evidence="1">Uncharacterized protein</fullName>
    </submittedName>
</protein>
<evidence type="ECO:0000313" key="1">
    <source>
        <dbReference type="EMBL" id="AET34093.1"/>
    </source>
</evidence>
<organism evidence="1 2">
    <name type="scientific">Pyrobaculum ferrireducens</name>
    <dbReference type="NCBI Taxonomy" id="1104324"/>
    <lineage>
        <taxon>Archaea</taxon>
        <taxon>Thermoproteota</taxon>
        <taxon>Thermoprotei</taxon>
        <taxon>Thermoproteales</taxon>
        <taxon>Thermoproteaceae</taxon>
        <taxon>Pyrobaculum</taxon>
    </lineage>
</organism>
<dbReference type="HOGENOM" id="CLU_1275376_0_0_2"/>
<gene>
    <name evidence="1" type="ORF">P186_2709</name>
</gene>
<reference evidence="1 2" key="1">
    <citation type="journal article" date="2012" name="J. Bacteriol.">
        <title>Complete genome sequence of strain 1860, a crenarchaeon of the genus pyrobaculum able to grow with various electron acceptors.</title>
        <authorList>
            <person name="Mardanov A.V."/>
            <person name="Gumerov V.M."/>
            <person name="Slobodkina G.B."/>
            <person name="Beletsky A.V."/>
            <person name="Bonch-Osmolovskaya E.A."/>
            <person name="Ravin N.V."/>
            <person name="Skryabin K.G."/>
        </authorList>
    </citation>
    <scope>NUCLEOTIDE SEQUENCE [LARGE SCALE GENOMIC DNA]</scope>
    <source>
        <strain evidence="1 2">1860</strain>
    </source>
</reference>
<evidence type="ECO:0000313" key="2">
    <source>
        <dbReference type="Proteomes" id="UP000005867"/>
    </source>
</evidence>
<sequence length="232" mass="25649">MRIKKLVVTAVVVILFLLLAFYLYLSWGCTLGVDVKCFDTTPGGGVVWSPCSYDGDVEIEPEIPLNWGWPGREGGKFTCVAGGRVGNKTYVVFTREVGLIMLNDSPFSERDTVRCYCARHFCITVAVPAAIGLASAVLVVDVDSGVGYLGIKRGLHEVVENGTELFTFLHYSHVVFGNDGVYLALRDVWVVKEIAGDHISNCFYVVKVRLDRERLRLGRPLYNTTGSFLKIS</sequence>
<accession>G7VEC3</accession>
<dbReference type="Proteomes" id="UP000005867">
    <property type="component" value="Chromosome"/>
</dbReference>
<dbReference type="AlphaFoldDB" id="G7VEC3"/>